<accession>A0A2J6Q1S2</accession>
<feature type="chain" id="PRO_5014453520" description="Secreted protein" evidence="1">
    <location>
        <begin position="24"/>
        <end position="115"/>
    </location>
</feature>
<organism evidence="2 3">
    <name type="scientific">Hyaloscypha hepaticicola</name>
    <dbReference type="NCBI Taxonomy" id="2082293"/>
    <lineage>
        <taxon>Eukaryota</taxon>
        <taxon>Fungi</taxon>
        <taxon>Dikarya</taxon>
        <taxon>Ascomycota</taxon>
        <taxon>Pezizomycotina</taxon>
        <taxon>Leotiomycetes</taxon>
        <taxon>Helotiales</taxon>
        <taxon>Hyaloscyphaceae</taxon>
        <taxon>Hyaloscypha</taxon>
    </lineage>
</organism>
<feature type="signal peptide" evidence="1">
    <location>
        <begin position="1"/>
        <end position="23"/>
    </location>
</feature>
<dbReference type="Proteomes" id="UP000235672">
    <property type="component" value="Unassembled WGS sequence"/>
</dbReference>
<proteinExistence type="predicted"/>
<reference evidence="2 3" key="1">
    <citation type="submission" date="2016-05" db="EMBL/GenBank/DDBJ databases">
        <title>A degradative enzymes factory behind the ericoid mycorrhizal symbiosis.</title>
        <authorList>
            <consortium name="DOE Joint Genome Institute"/>
            <person name="Martino E."/>
            <person name="Morin E."/>
            <person name="Grelet G."/>
            <person name="Kuo A."/>
            <person name="Kohler A."/>
            <person name="Daghino S."/>
            <person name="Barry K."/>
            <person name="Choi C."/>
            <person name="Cichocki N."/>
            <person name="Clum A."/>
            <person name="Copeland A."/>
            <person name="Hainaut M."/>
            <person name="Haridas S."/>
            <person name="Labutti K."/>
            <person name="Lindquist E."/>
            <person name="Lipzen A."/>
            <person name="Khouja H.-R."/>
            <person name="Murat C."/>
            <person name="Ohm R."/>
            <person name="Olson A."/>
            <person name="Spatafora J."/>
            <person name="Veneault-Fourrey C."/>
            <person name="Henrissat B."/>
            <person name="Grigoriev I."/>
            <person name="Martin F."/>
            <person name="Perotto S."/>
        </authorList>
    </citation>
    <scope>NUCLEOTIDE SEQUENCE [LARGE SCALE GENOMIC DNA]</scope>
    <source>
        <strain evidence="2 3">UAMH 7357</strain>
    </source>
</reference>
<evidence type="ECO:0000256" key="1">
    <source>
        <dbReference type="SAM" id="SignalP"/>
    </source>
</evidence>
<keyword evidence="1" id="KW-0732">Signal</keyword>
<gene>
    <name evidence="2" type="ORF">NA56DRAFT_646379</name>
</gene>
<protein>
    <recommendedName>
        <fullName evidence="4">Secreted protein</fullName>
    </recommendedName>
</protein>
<sequence>MWLAIAQSGRAVLLSVAAAAAAAAIMEKELSVRGCTIVRIQWGFRSCREGCAWRGSETLKILEGKGGEERRVKVLRGHRQAGRPFDGWSGGLEPENCETKCGPAWSMEGVLGGER</sequence>
<dbReference type="EMBL" id="KZ613485">
    <property type="protein sequence ID" value="PMD20223.1"/>
    <property type="molecule type" value="Genomic_DNA"/>
</dbReference>
<dbReference type="AlphaFoldDB" id="A0A2J6Q1S2"/>
<name>A0A2J6Q1S2_9HELO</name>
<keyword evidence="3" id="KW-1185">Reference proteome</keyword>
<evidence type="ECO:0000313" key="3">
    <source>
        <dbReference type="Proteomes" id="UP000235672"/>
    </source>
</evidence>
<evidence type="ECO:0000313" key="2">
    <source>
        <dbReference type="EMBL" id="PMD20223.1"/>
    </source>
</evidence>
<evidence type="ECO:0008006" key="4">
    <source>
        <dbReference type="Google" id="ProtNLM"/>
    </source>
</evidence>